<reference evidence="1" key="2">
    <citation type="journal article" date="2015" name="Data Brief">
        <title>Shoot transcriptome of the giant reed, Arundo donax.</title>
        <authorList>
            <person name="Barrero R.A."/>
            <person name="Guerrero F.D."/>
            <person name="Moolhuijzen P."/>
            <person name="Goolsby J.A."/>
            <person name="Tidwell J."/>
            <person name="Bellgard S.E."/>
            <person name="Bellgard M.I."/>
        </authorList>
    </citation>
    <scope>NUCLEOTIDE SEQUENCE</scope>
    <source>
        <tissue evidence="1">Shoot tissue taken approximately 20 cm above the soil surface</tissue>
    </source>
</reference>
<dbReference type="AlphaFoldDB" id="A0A0A8Y3B0"/>
<dbReference type="EMBL" id="GBRH01277616">
    <property type="protein sequence ID" value="JAD20279.1"/>
    <property type="molecule type" value="Transcribed_RNA"/>
</dbReference>
<name>A0A0A8Y3B0_ARUDO</name>
<sequence length="51" mass="5808">MVVGRRRAHVLCLSVGWALSHFRLGQRTLYAFAAKFTFLIQMPKPTALLPH</sequence>
<reference evidence="1" key="1">
    <citation type="submission" date="2014-09" db="EMBL/GenBank/DDBJ databases">
        <authorList>
            <person name="Magalhaes I.L.F."/>
            <person name="Oliveira U."/>
            <person name="Santos F.R."/>
            <person name="Vidigal T.H.D.A."/>
            <person name="Brescovit A.D."/>
            <person name="Santos A.J."/>
        </authorList>
    </citation>
    <scope>NUCLEOTIDE SEQUENCE</scope>
    <source>
        <tissue evidence="1">Shoot tissue taken approximately 20 cm above the soil surface</tissue>
    </source>
</reference>
<evidence type="ECO:0000313" key="1">
    <source>
        <dbReference type="EMBL" id="JAD20279.1"/>
    </source>
</evidence>
<protein>
    <submittedName>
        <fullName evidence="1">Uncharacterized protein</fullName>
    </submittedName>
</protein>
<proteinExistence type="predicted"/>
<organism evidence="1">
    <name type="scientific">Arundo donax</name>
    <name type="common">Giant reed</name>
    <name type="synonym">Donax arundinaceus</name>
    <dbReference type="NCBI Taxonomy" id="35708"/>
    <lineage>
        <taxon>Eukaryota</taxon>
        <taxon>Viridiplantae</taxon>
        <taxon>Streptophyta</taxon>
        <taxon>Embryophyta</taxon>
        <taxon>Tracheophyta</taxon>
        <taxon>Spermatophyta</taxon>
        <taxon>Magnoliopsida</taxon>
        <taxon>Liliopsida</taxon>
        <taxon>Poales</taxon>
        <taxon>Poaceae</taxon>
        <taxon>PACMAD clade</taxon>
        <taxon>Arundinoideae</taxon>
        <taxon>Arundineae</taxon>
        <taxon>Arundo</taxon>
    </lineage>
</organism>
<accession>A0A0A8Y3B0</accession>